<evidence type="ECO:0000256" key="1">
    <source>
        <dbReference type="SAM" id="MobiDB-lite"/>
    </source>
</evidence>
<organism evidence="2">
    <name type="scientific">Mustela putorius furo</name>
    <name type="common">European domestic ferret</name>
    <name type="synonym">Mustela furo</name>
    <dbReference type="NCBI Taxonomy" id="9669"/>
    <lineage>
        <taxon>Eukaryota</taxon>
        <taxon>Metazoa</taxon>
        <taxon>Chordata</taxon>
        <taxon>Craniata</taxon>
        <taxon>Vertebrata</taxon>
        <taxon>Euteleostomi</taxon>
        <taxon>Mammalia</taxon>
        <taxon>Eutheria</taxon>
        <taxon>Laurasiatheria</taxon>
        <taxon>Carnivora</taxon>
        <taxon>Caniformia</taxon>
        <taxon>Musteloidea</taxon>
        <taxon>Mustelidae</taxon>
        <taxon>Mustelinae</taxon>
        <taxon>Mustela</taxon>
    </lineage>
</organism>
<accession>G9KKW8</accession>
<sequence>RRRRESPQKLSLQPLPSALPGAQAGPCECCLLREADPLRVHGPADAAAGHQGQLQVSLLWDPPEARLALEPAAGGHPVYGHAAAAHASKAKVQASPEDGRPW</sequence>
<dbReference type="AlphaFoldDB" id="G9KKW8"/>
<evidence type="ECO:0000313" key="2">
    <source>
        <dbReference type="EMBL" id="AES05547.1"/>
    </source>
</evidence>
<protein>
    <submittedName>
        <fullName evidence="2">Regulatory factor X, 2</fullName>
    </submittedName>
</protein>
<feature type="non-terminal residue" evidence="2">
    <location>
        <position position="1"/>
    </location>
</feature>
<reference evidence="2" key="1">
    <citation type="journal article" date="2013" name="J. Virol.">
        <title>Sequencing, annotation, and characterization of the influenza ferret infectome.</title>
        <authorList>
            <person name="Leon A.J."/>
            <person name="Banner D."/>
            <person name="Xu L."/>
            <person name="Ran L."/>
            <person name="Peng Z."/>
            <person name="Yi K."/>
            <person name="Chen C."/>
            <person name="Xu F."/>
            <person name="Huang J."/>
            <person name="Zhao Z."/>
            <person name="Lin Z."/>
            <person name="Huang S.H."/>
            <person name="Fang Y."/>
            <person name="Kelvin A.A."/>
            <person name="Ross T.M."/>
            <person name="Farooqui A."/>
            <person name="Kelvin D.J."/>
        </authorList>
    </citation>
    <scope>NUCLEOTIDE SEQUENCE</scope>
    <source>
        <tissue evidence="2">Lungs</tissue>
    </source>
</reference>
<name>G9KKW8_MUSPF</name>
<feature type="region of interest" description="Disordered" evidence="1">
    <location>
        <begin position="1"/>
        <end position="22"/>
    </location>
</feature>
<proteinExistence type="evidence at transcript level"/>
<dbReference type="EMBL" id="JP016949">
    <property type="protein sequence ID" value="AES05547.1"/>
    <property type="molecule type" value="mRNA"/>
</dbReference>
<feature type="non-terminal residue" evidence="2">
    <location>
        <position position="102"/>
    </location>
</feature>